<dbReference type="PROSITE" id="PS50305">
    <property type="entry name" value="SIRTUIN"/>
    <property type="match status" value="1"/>
</dbReference>
<evidence type="ECO:0000259" key="7">
    <source>
        <dbReference type="PROSITE" id="PS50305"/>
    </source>
</evidence>
<comment type="caution">
    <text evidence="8">The sequence shown here is derived from an EMBL/GenBank/DDBJ whole genome shotgun (WGS) entry which is preliminary data.</text>
</comment>
<comment type="similarity">
    <text evidence="5">Belongs to the sirtuin family. Class IV subfamily.</text>
</comment>
<evidence type="ECO:0000256" key="3">
    <source>
        <dbReference type="ARBA" id="ARBA00022833"/>
    </source>
</evidence>
<evidence type="ECO:0000313" key="9">
    <source>
        <dbReference type="Proteomes" id="UP000649617"/>
    </source>
</evidence>
<dbReference type="AlphaFoldDB" id="A0A812W4H0"/>
<keyword evidence="9" id="KW-1185">Reference proteome</keyword>
<dbReference type="InterPro" id="IPR026590">
    <property type="entry name" value="Ssirtuin_cat_dom"/>
</dbReference>
<evidence type="ECO:0000256" key="2">
    <source>
        <dbReference type="ARBA" id="ARBA00022723"/>
    </source>
</evidence>
<gene>
    <name evidence="8" type="primary">SRT1</name>
    <name evidence="8" type="ORF">SPIL2461_LOCUS18477</name>
</gene>
<dbReference type="OrthoDB" id="424302at2759"/>
<dbReference type="Proteomes" id="UP000649617">
    <property type="component" value="Unassembled WGS sequence"/>
</dbReference>
<keyword evidence="4" id="KW-0520">NAD</keyword>
<feature type="non-terminal residue" evidence="8">
    <location>
        <position position="1"/>
    </location>
</feature>
<proteinExistence type="inferred from homology"/>
<dbReference type="GO" id="GO:0046872">
    <property type="term" value="F:metal ion binding"/>
    <property type="evidence" value="ECO:0007669"/>
    <property type="project" value="UniProtKB-KW"/>
</dbReference>
<dbReference type="EMBL" id="CAJNIZ010043837">
    <property type="protein sequence ID" value="CAE7670453.1"/>
    <property type="molecule type" value="Genomic_DNA"/>
</dbReference>
<keyword evidence="2" id="KW-0479">Metal-binding</keyword>
<dbReference type="GO" id="GO:0017136">
    <property type="term" value="F:histone deacetylase activity, NAD-dependent"/>
    <property type="evidence" value="ECO:0007669"/>
    <property type="project" value="TreeGrafter"/>
</dbReference>
<name>A0A812W4H0_SYMPI</name>
<reference evidence="8" key="1">
    <citation type="submission" date="2021-02" db="EMBL/GenBank/DDBJ databases">
        <authorList>
            <person name="Dougan E. K."/>
            <person name="Rhodes N."/>
            <person name="Thang M."/>
            <person name="Chan C."/>
        </authorList>
    </citation>
    <scope>NUCLEOTIDE SEQUENCE</scope>
</reference>
<evidence type="ECO:0000313" key="8">
    <source>
        <dbReference type="EMBL" id="CAE7670453.1"/>
    </source>
</evidence>
<feature type="domain" description="Deacetylase sirtuin-type" evidence="7">
    <location>
        <begin position="1"/>
        <end position="110"/>
    </location>
</feature>
<evidence type="ECO:0000256" key="4">
    <source>
        <dbReference type="ARBA" id="ARBA00023027"/>
    </source>
</evidence>
<comment type="cofactor">
    <cofactor evidence="1">
        <name>Zn(2+)</name>
        <dbReference type="ChEBI" id="CHEBI:29105"/>
    </cofactor>
</comment>
<sequence length="110" mass="11958">SCEDCGGELHDTIVNFGNTVEHVPSMEDAHDRTWVHCLKADLVVVLGSSLSVPTACDLPEECLPARDGKPDGGRLVIVNLQRTPKDQLANLRIFAACDDVMAFVEQHLSC</sequence>
<evidence type="ECO:0000256" key="5">
    <source>
        <dbReference type="ARBA" id="ARBA00038170"/>
    </source>
</evidence>
<accession>A0A812W4H0</accession>
<protein>
    <submittedName>
        <fullName evidence="8">SRT1 protein</fullName>
    </submittedName>
</protein>
<organism evidence="8 9">
    <name type="scientific">Symbiodinium pilosum</name>
    <name type="common">Dinoflagellate</name>
    <dbReference type="NCBI Taxonomy" id="2952"/>
    <lineage>
        <taxon>Eukaryota</taxon>
        <taxon>Sar</taxon>
        <taxon>Alveolata</taxon>
        <taxon>Dinophyceae</taxon>
        <taxon>Suessiales</taxon>
        <taxon>Symbiodiniaceae</taxon>
        <taxon>Symbiodinium</taxon>
    </lineage>
</organism>
<dbReference type="PANTHER" id="PTHR11085:SF1">
    <property type="entry name" value="NAD-DEPENDENT PROTEIN DEACETYLASE SIRTUIN-7"/>
    <property type="match status" value="1"/>
</dbReference>
<evidence type="ECO:0000256" key="1">
    <source>
        <dbReference type="ARBA" id="ARBA00001947"/>
    </source>
</evidence>
<evidence type="ECO:0000256" key="6">
    <source>
        <dbReference type="PROSITE-ProRule" id="PRU00236"/>
    </source>
</evidence>
<dbReference type="GO" id="GO:0005634">
    <property type="term" value="C:nucleus"/>
    <property type="evidence" value="ECO:0007669"/>
    <property type="project" value="TreeGrafter"/>
</dbReference>
<comment type="caution">
    <text evidence="6">Lacks conserved residue(s) required for the propagation of feature annotation.</text>
</comment>
<dbReference type="GO" id="GO:0070403">
    <property type="term" value="F:NAD+ binding"/>
    <property type="evidence" value="ECO:0007669"/>
    <property type="project" value="TreeGrafter"/>
</dbReference>
<dbReference type="SUPFAM" id="SSF52467">
    <property type="entry name" value="DHS-like NAD/FAD-binding domain"/>
    <property type="match status" value="1"/>
</dbReference>
<dbReference type="Gene3D" id="3.40.50.1220">
    <property type="entry name" value="TPP-binding domain"/>
    <property type="match status" value="1"/>
</dbReference>
<dbReference type="PANTHER" id="PTHR11085">
    <property type="entry name" value="NAD-DEPENDENT PROTEIN DEACYLASE SIRTUIN-5, MITOCHONDRIAL-RELATED"/>
    <property type="match status" value="1"/>
</dbReference>
<keyword evidence="3" id="KW-0862">Zinc</keyword>
<dbReference type="InterPro" id="IPR050134">
    <property type="entry name" value="NAD-dep_sirtuin_deacylases"/>
</dbReference>
<dbReference type="InterPro" id="IPR029035">
    <property type="entry name" value="DHS-like_NAD/FAD-binding_dom"/>
</dbReference>